<evidence type="ECO:0000313" key="1">
    <source>
        <dbReference type="EMBL" id="KAK6803069.1"/>
    </source>
</evidence>
<dbReference type="Proteomes" id="UP001371456">
    <property type="component" value="Unassembled WGS sequence"/>
</dbReference>
<accession>A0AAN8YPI6</accession>
<keyword evidence="2" id="KW-1185">Reference proteome</keyword>
<gene>
    <name evidence="1" type="ORF">RDI58_000853</name>
</gene>
<evidence type="ECO:0000313" key="2">
    <source>
        <dbReference type="Proteomes" id="UP001371456"/>
    </source>
</evidence>
<protein>
    <submittedName>
        <fullName evidence="1">Uncharacterized protein</fullName>
    </submittedName>
</protein>
<dbReference type="AlphaFoldDB" id="A0AAN8YPI6"/>
<proteinExistence type="predicted"/>
<comment type="caution">
    <text evidence="1">The sequence shown here is derived from an EMBL/GenBank/DDBJ whole genome shotgun (WGS) entry which is preliminary data.</text>
</comment>
<sequence>MGYFCSSKLQLSKFASQELSASRCCVGVTVGPFLFPFSLKHLTWYAVEHVKQINVLDECSMRAAVSVIEFEL</sequence>
<name>A0AAN8YPI6_SOLBU</name>
<reference evidence="1 2" key="1">
    <citation type="submission" date="2024-02" db="EMBL/GenBank/DDBJ databases">
        <title>de novo genome assembly of Solanum bulbocastanum strain 11H21.</title>
        <authorList>
            <person name="Hosaka A.J."/>
        </authorList>
    </citation>
    <scope>NUCLEOTIDE SEQUENCE [LARGE SCALE GENOMIC DNA]</scope>
    <source>
        <tissue evidence="1">Young leaves</tissue>
    </source>
</reference>
<dbReference type="EMBL" id="JBANQN010000001">
    <property type="protein sequence ID" value="KAK6803069.1"/>
    <property type="molecule type" value="Genomic_DNA"/>
</dbReference>
<organism evidence="1 2">
    <name type="scientific">Solanum bulbocastanum</name>
    <name type="common">Wild potato</name>
    <dbReference type="NCBI Taxonomy" id="147425"/>
    <lineage>
        <taxon>Eukaryota</taxon>
        <taxon>Viridiplantae</taxon>
        <taxon>Streptophyta</taxon>
        <taxon>Embryophyta</taxon>
        <taxon>Tracheophyta</taxon>
        <taxon>Spermatophyta</taxon>
        <taxon>Magnoliopsida</taxon>
        <taxon>eudicotyledons</taxon>
        <taxon>Gunneridae</taxon>
        <taxon>Pentapetalae</taxon>
        <taxon>asterids</taxon>
        <taxon>lamiids</taxon>
        <taxon>Solanales</taxon>
        <taxon>Solanaceae</taxon>
        <taxon>Solanoideae</taxon>
        <taxon>Solaneae</taxon>
        <taxon>Solanum</taxon>
    </lineage>
</organism>